<accession>A0A7G5BZA4</accession>
<dbReference type="RefSeq" id="WP_182303680.1">
    <property type="nucleotide sequence ID" value="NZ_CP041969.1"/>
</dbReference>
<evidence type="ECO:0000256" key="1">
    <source>
        <dbReference type="SAM" id="Coils"/>
    </source>
</evidence>
<protein>
    <submittedName>
        <fullName evidence="2">Uncharacterized protein</fullName>
    </submittedName>
</protein>
<dbReference type="EMBL" id="CP041969">
    <property type="protein sequence ID" value="QMV42288.1"/>
    <property type="molecule type" value="Genomic_DNA"/>
</dbReference>
<dbReference type="KEGG" id="cchl:FPL14_14625"/>
<dbReference type="PROSITE" id="PS51257">
    <property type="entry name" value="PROKAR_LIPOPROTEIN"/>
    <property type="match status" value="1"/>
</dbReference>
<organism evidence="2 3">
    <name type="scientific">Cohnella cholangitidis</name>
    <dbReference type="NCBI Taxonomy" id="2598458"/>
    <lineage>
        <taxon>Bacteria</taxon>
        <taxon>Bacillati</taxon>
        <taxon>Bacillota</taxon>
        <taxon>Bacilli</taxon>
        <taxon>Bacillales</taxon>
        <taxon>Paenibacillaceae</taxon>
        <taxon>Cohnella</taxon>
    </lineage>
</organism>
<sequence length="379" mass="42101">MFKSKLGYAILAVMLTFVLVLSGCTKDKSPKDALQSSMSKSSDIKSYNFKGSMKFEDFNFPDDTMSASEAAAMVNMLKSAELSWTGGYRADPMLMEMNLQLALKGDLAVTFNVPMVITEKKVWVKIPNIPMLPIPEDVVGKFVELDLEELAKQTGEPMPNMDIAKSQKFYNEASEIVFKHIEEEKYLSDVKVKDAGLPADVEVKQVVQFHMDQSQIEPLINTIIEKIAPEIIDLLSKNQEYRDMLQLKQEDLDTAKKELSEVKAGDLSEGLAEMKKELKSLDIKANIGIDKKEYPVYTDATIKASIESEELTGSLGIKVVSQTTGINEEPKFEVGEPKGDDVITMEQLQEKMGGLFGDMGADGLEDMDFEALEETDSGL</sequence>
<keyword evidence="1" id="KW-0175">Coiled coil</keyword>
<name>A0A7G5BZA4_9BACL</name>
<keyword evidence="3" id="KW-1185">Reference proteome</keyword>
<gene>
    <name evidence="2" type="ORF">FPL14_14625</name>
</gene>
<evidence type="ECO:0000313" key="2">
    <source>
        <dbReference type="EMBL" id="QMV42288.1"/>
    </source>
</evidence>
<dbReference type="AlphaFoldDB" id="A0A7G5BZA4"/>
<proteinExistence type="predicted"/>
<reference evidence="2 3" key="1">
    <citation type="submission" date="2019-07" db="EMBL/GenBank/DDBJ databases">
        <authorList>
            <person name="Kim J.K."/>
            <person name="Cheong H.-M."/>
            <person name="Choi Y."/>
            <person name="Hwang K.J."/>
            <person name="Lee S."/>
            <person name="Choi C."/>
        </authorList>
    </citation>
    <scope>NUCLEOTIDE SEQUENCE [LARGE SCALE GENOMIC DNA]</scope>
    <source>
        <strain evidence="2 3">KS 22</strain>
    </source>
</reference>
<dbReference type="Proteomes" id="UP000515679">
    <property type="component" value="Chromosome"/>
</dbReference>
<evidence type="ECO:0000313" key="3">
    <source>
        <dbReference type="Proteomes" id="UP000515679"/>
    </source>
</evidence>
<feature type="coiled-coil region" evidence="1">
    <location>
        <begin position="238"/>
        <end position="265"/>
    </location>
</feature>